<organism evidence="2 3">
    <name type="scientific">Onchocerca ochengi</name>
    <name type="common">Filarial nematode worm</name>
    <dbReference type="NCBI Taxonomy" id="42157"/>
    <lineage>
        <taxon>Eukaryota</taxon>
        <taxon>Metazoa</taxon>
        <taxon>Ecdysozoa</taxon>
        <taxon>Nematoda</taxon>
        <taxon>Chromadorea</taxon>
        <taxon>Rhabditida</taxon>
        <taxon>Spirurina</taxon>
        <taxon>Spiruromorpha</taxon>
        <taxon>Filarioidea</taxon>
        <taxon>Onchocercidae</taxon>
        <taxon>Onchocerca</taxon>
    </lineage>
</organism>
<evidence type="ECO:0000313" key="3">
    <source>
        <dbReference type="Proteomes" id="UP000271087"/>
    </source>
</evidence>
<feature type="non-terminal residue" evidence="2">
    <location>
        <position position="1"/>
    </location>
</feature>
<dbReference type="OrthoDB" id="5239715at2759"/>
<keyword evidence="3" id="KW-1185">Reference proteome</keyword>
<reference evidence="2 3" key="1">
    <citation type="submission" date="2018-08" db="EMBL/GenBank/DDBJ databases">
        <authorList>
            <person name="Laetsch R D."/>
            <person name="Stevens L."/>
            <person name="Kumar S."/>
            <person name="Blaxter L. M."/>
        </authorList>
    </citation>
    <scope>NUCLEOTIDE SEQUENCE [LARGE SCALE GENOMIC DNA]</scope>
</reference>
<gene>
    <name evidence="2" type="ORF">NOO_LOCUS13642</name>
</gene>
<evidence type="ECO:0000256" key="1">
    <source>
        <dbReference type="SAM" id="MobiDB-lite"/>
    </source>
</evidence>
<dbReference type="EMBL" id="UYRW01017114">
    <property type="protein sequence ID" value="VDN04001.1"/>
    <property type="molecule type" value="Genomic_DNA"/>
</dbReference>
<dbReference type="AlphaFoldDB" id="A0A3P7LDD6"/>
<proteinExistence type="predicted"/>
<sequence length="76" mass="9054">KSTTMNQQQLLRSQSFRHRSRASVMVKRHPFEDSGQQVRERRRSTPNILRHSTLHPSLQIGSLFDTMNKFEITREF</sequence>
<name>A0A3P7LDD6_ONCOC</name>
<accession>A0A3P7LDD6</accession>
<dbReference type="Proteomes" id="UP000271087">
    <property type="component" value="Unassembled WGS sequence"/>
</dbReference>
<feature type="compositionally biased region" description="Polar residues" evidence="1">
    <location>
        <begin position="1"/>
        <end position="14"/>
    </location>
</feature>
<feature type="region of interest" description="Disordered" evidence="1">
    <location>
        <begin position="1"/>
        <end position="24"/>
    </location>
</feature>
<protein>
    <submittedName>
        <fullName evidence="2">Uncharacterized protein</fullName>
    </submittedName>
</protein>
<evidence type="ECO:0000313" key="2">
    <source>
        <dbReference type="EMBL" id="VDN04001.1"/>
    </source>
</evidence>